<feature type="transmembrane region" description="Helical" evidence="1">
    <location>
        <begin position="12"/>
        <end position="30"/>
    </location>
</feature>
<keyword evidence="1" id="KW-0472">Membrane</keyword>
<proteinExistence type="predicted"/>
<evidence type="ECO:0000313" key="2">
    <source>
        <dbReference type="EMBL" id="TCO25253.1"/>
    </source>
</evidence>
<comment type="caution">
    <text evidence="2">The sequence shown here is derived from an EMBL/GenBank/DDBJ whole genome shotgun (WGS) entry which is preliminary data.</text>
</comment>
<keyword evidence="1" id="KW-1133">Transmembrane helix</keyword>
<name>A0A4R2HE83_9SPHI</name>
<protein>
    <submittedName>
        <fullName evidence="2">Uncharacterized protein</fullName>
    </submittedName>
</protein>
<evidence type="ECO:0000256" key="1">
    <source>
        <dbReference type="SAM" id="Phobius"/>
    </source>
</evidence>
<organism evidence="2 3">
    <name type="scientific">Pedobacter psychrotolerans</name>
    <dbReference type="NCBI Taxonomy" id="1843235"/>
    <lineage>
        <taxon>Bacteria</taxon>
        <taxon>Pseudomonadati</taxon>
        <taxon>Bacteroidota</taxon>
        <taxon>Sphingobacteriia</taxon>
        <taxon>Sphingobacteriales</taxon>
        <taxon>Sphingobacteriaceae</taxon>
        <taxon>Pedobacter</taxon>
    </lineage>
</organism>
<evidence type="ECO:0000313" key="3">
    <source>
        <dbReference type="Proteomes" id="UP000295684"/>
    </source>
</evidence>
<dbReference type="Proteomes" id="UP000295684">
    <property type="component" value="Unassembled WGS sequence"/>
</dbReference>
<dbReference type="EMBL" id="SLWO01000004">
    <property type="protein sequence ID" value="TCO25253.1"/>
    <property type="molecule type" value="Genomic_DNA"/>
</dbReference>
<sequence length="39" mass="4890">MKTLFRKYRWHPLLWALFAAYEIISIYTVYDKLANFENY</sequence>
<dbReference type="AlphaFoldDB" id="A0A4R2HE83"/>
<keyword evidence="1" id="KW-0812">Transmembrane</keyword>
<reference evidence="2 3" key="1">
    <citation type="submission" date="2019-03" db="EMBL/GenBank/DDBJ databases">
        <title>Genomic Encyclopedia of Type Strains, Phase IV (KMG-IV): sequencing the most valuable type-strain genomes for metagenomic binning, comparative biology and taxonomic classification.</title>
        <authorList>
            <person name="Goeker M."/>
        </authorList>
    </citation>
    <scope>NUCLEOTIDE SEQUENCE [LARGE SCALE GENOMIC DNA]</scope>
    <source>
        <strain evidence="2 3">DSM 103236</strain>
    </source>
</reference>
<gene>
    <name evidence="2" type="ORF">EV200_104290</name>
</gene>
<accession>A0A4R2HE83</accession>